<dbReference type="AlphaFoldDB" id="A0AAD7XDF2"/>
<gene>
    <name evidence="1" type="ORF">ONZ51_g2989</name>
</gene>
<accession>A0AAD7XDF2</accession>
<keyword evidence="2" id="KW-1185">Reference proteome</keyword>
<evidence type="ECO:0000313" key="2">
    <source>
        <dbReference type="Proteomes" id="UP001215151"/>
    </source>
</evidence>
<comment type="caution">
    <text evidence="1">The sequence shown here is derived from an EMBL/GenBank/DDBJ whole genome shotgun (WGS) entry which is preliminary data.</text>
</comment>
<evidence type="ECO:0000313" key="1">
    <source>
        <dbReference type="EMBL" id="KAJ8489324.1"/>
    </source>
</evidence>
<dbReference type="EMBL" id="JAPEVG010000050">
    <property type="protein sequence ID" value="KAJ8489324.1"/>
    <property type="molecule type" value="Genomic_DNA"/>
</dbReference>
<protein>
    <submittedName>
        <fullName evidence="1">Uncharacterized protein</fullName>
    </submittedName>
</protein>
<name>A0AAD7XDF2_9APHY</name>
<sequence>MSTTGAAADIRFSRSYIRLLLLPPEELAIAIARDPSTYSMRNLCIQAQRLEVQSKLSIFAYRPKTPGYVPSNYKIVLAPWCLANLQDLGYTISVDTPLAAGESTLVLTQPRANTPQTQSRFLLLHRDGGIMTIAITLCPPRRESLARSLHVTVSWGKADPAYEVMNESNIHEGISNCGDNHADRWIEGQRCFQPPLELMAKGLKPPAVTLRLIEWEEERTRVAHGMFAPNCYAIDVSIASPSLSKGLLVSESSAQ</sequence>
<dbReference type="Proteomes" id="UP001215151">
    <property type="component" value="Unassembled WGS sequence"/>
</dbReference>
<reference evidence="1" key="1">
    <citation type="submission" date="2022-11" db="EMBL/GenBank/DDBJ databases">
        <title>Genome Sequence of Cubamyces cubensis.</title>
        <authorList>
            <person name="Buettner E."/>
        </authorList>
    </citation>
    <scope>NUCLEOTIDE SEQUENCE</scope>
    <source>
        <strain evidence="1">MPL-01</strain>
    </source>
</reference>
<organism evidence="1 2">
    <name type="scientific">Trametes cubensis</name>
    <dbReference type="NCBI Taxonomy" id="1111947"/>
    <lineage>
        <taxon>Eukaryota</taxon>
        <taxon>Fungi</taxon>
        <taxon>Dikarya</taxon>
        <taxon>Basidiomycota</taxon>
        <taxon>Agaricomycotina</taxon>
        <taxon>Agaricomycetes</taxon>
        <taxon>Polyporales</taxon>
        <taxon>Polyporaceae</taxon>
        <taxon>Trametes</taxon>
    </lineage>
</organism>
<proteinExistence type="predicted"/>